<dbReference type="Proteomes" id="UP000574390">
    <property type="component" value="Unassembled WGS sequence"/>
</dbReference>
<organism evidence="2 3">
    <name type="scientific">Perkinsus olseni</name>
    <name type="common">Perkinsus atlanticus</name>
    <dbReference type="NCBI Taxonomy" id="32597"/>
    <lineage>
        <taxon>Eukaryota</taxon>
        <taxon>Sar</taxon>
        <taxon>Alveolata</taxon>
        <taxon>Perkinsozoa</taxon>
        <taxon>Perkinsea</taxon>
        <taxon>Perkinsida</taxon>
        <taxon>Perkinsidae</taxon>
        <taxon>Perkinsus</taxon>
    </lineage>
</organism>
<name>A0A7J6TA29_PEROL</name>
<evidence type="ECO:0000313" key="3">
    <source>
        <dbReference type="Proteomes" id="UP000574390"/>
    </source>
</evidence>
<protein>
    <submittedName>
        <fullName evidence="2">Uncharacterized protein</fullName>
    </submittedName>
</protein>
<evidence type="ECO:0000256" key="1">
    <source>
        <dbReference type="SAM" id="Phobius"/>
    </source>
</evidence>
<feature type="transmembrane region" description="Helical" evidence="1">
    <location>
        <begin position="16"/>
        <end position="40"/>
    </location>
</feature>
<keyword evidence="1" id="KW-1133">Transmembrane helix</keyword>
<accession>A0A7J6TA29</accession>
<dbReference type="AlphaFoldDB" id="A0A7J6TA29"/>
<proteinExistence type="predicted"/>
<sequence length="150" mass="16796">MREVSMWKVLNDNSPWSWLLIFTVLLIVFLQSLYAMGYIGKAPSHDYSDMSGSEEGSSVPSYRKIVQPMDERLRKLEEEYLEESRATYDALKALLQHPATLRRDPRAAGEGCLTGALPLHDDTPIDESQKIFSAVIGYKSPEGEDGDKAG</sequence>
<keyword evidence="1" id="KW-0812">Transmembrane</keyword>
<gene>
    <name evidence="2" type="ORF">FOZ62_028890</name>
</gene>
<keyword evidence="1" id="KW-0472">Membrane</keyword>
<evidence type="ECO:0000313" key="2">
    <source>
        <dbReference type="EMBL" id="KAF4742119.1"/>
    </source>
</evidence>
<comment type="caution">
    <text evidence="2">The sequence shown here is derived from an EMBL/GenBank/DDBJ whole genome shotgun (WGS) entry which is preliminary data.</text>
</comment>
<reference evidence="2 3" key="1">
    <citation type="submission" date="2020-04" db="EMBL/GenBank/DDBJ databases">
        <title>Perkinsus olseni comparative genomics.</title>
        <authorList>
            <person name="Bogema D.R."/>
        </authorList>
    </citation>
    <scope>NUCLEOTIDE SEQUENCE [LARGE SCALE GENOMIC DNA]</scope>
    <source>
        <strain evidence="2">ATCC PRA-205</strain>
    </source>
</reference>
<dbReference type="EMBL" id="JABANM010008726">
    <property type="protein sequence ID" value="KAF4742119.1"/>
    <property type="molecule type" value="Genomic_DNA"/>
</dbReference>